<organism evidence="1 2">
    <name type="scientific">Ranitomeya imitator</name>
    <name type="common">mimic poison frog</name>
    <dbReference type="NCBI Taxonomy" id="111125"/>
    <lineage>
        <taxon>Eukaryota</taxon>
        <taxon>Metazoa</taxon>
        <taxon>Chordata</taxon>
        <taxon>Craniata</taxon>
        <taxon>Vertebrata</taxon>
        <taxon>Euteleostomi</taxon>
        <taxon>Amphibia</taxon>
        <taxon>Batrachia</taxon>
        <taxon>Anura</taxon>
        <taxon>Neobatrachia</taxon>
        <taxon>Hyloidea</taxon>
        <taxon>Dendrobatidae</taxon>
        <taxon>Dendrobatinae</taxon>
        <taxon>Ranitomeya</taxon>
    </lineage>
</organism>
<feature type="non-terminal residue" evidence="1">
    <location>
        <position position="88"/>
    </location>
</feature>
<name>A0ABN9MHN9_9NEOB</name>
<keyword evidence="2" id="KW-1185">Reference proteome</keyword>
<evidence type="ECO:0000313" key="2">
    <source>
        <dbReference type="Proteomes" id="UP001176940"/>
    </source>
</evidence>
<accession>A0ABN9MHN9</accession>
<reference evidence="1" key="1">
    <citation type="submission" date="2023-07" db="EMBL/GenBank/DDBJ databases">
        <authorList>
            <person name="Stuckert A."/>
        </authorList>
    </citation>
    <scope>NUCLEOTIDE SEQUENCE</scope>
</reference>
<sequence>MTSDHCRRIKTKPAQVNRDGKEWRSVLIKSHSCSSRKQLCEKRMLSMFSKQWQTSISTYHFCFPNLYDTMHNRPLCHGFLRPQLLLSV</sequence>
<evidence type="ECO:0000313" key="1">
    <source>
        <dbReference type="EMBL" id="CAJ0966246.1"/>
    </source>
</evidence>
<dbReference type="EMBL" id="CAUEEQ010073183">
    <property type="protein sequence ID" value="CAJ0966246.1"/>
    <property type="molecule type" value="Genomic_DNA"/>
</dbReference>
<proteinExistence type="predicted"/>
<protein>
    <submittedName>
        <fullName evidence="1">Uncharacterized protein</fullName>
    </submittedName>
</protein>
<dbReference type="Proteomes" id="UP001176940">
    <property type="component" value="Unassembled WGS sequence"/>
</dbReference>
<comment type="caution">
    <text evidence="1">The sequence shown here is derived from an EMBL/GenBank/DDBJ whole genome shotgun (WGS) entry which is preliminary data.</text>
</comment>
<gene>
    <name evidence="1" type="ORF">RIMI_LOCUS21110847</name>
</gene>